<keyword evidence="3 7" id="KW-0690">Ribosome biogenesis</keyword>
<dbReference type="InterPro" id="IPR040598">
    <property type="entry name" value="NIP7_N"/>
</dbReference>
<evidence type="ECO:0000256" key="3">
    <source>
        <dbReference type="ARBA" id="ARBA00022517"/>
    </source>
</evidence>
<dbReference type="Gene3D" id="2.30.130.10">
    <property type="entry name" value="PUA domain"/>
    <property type="match status" value="1"/>
</dbReference>
<dbReference type="InterPro" id="IPR016686">
    <property type="entry name" value="Ribosomal_synth_fac_NIP7"/>
</dbReference>
<dbReference type="InterPro" id="IPR005155">
    <property type="entry name" value="UPF0113_PUA"/>
</dbReference>
<dbReference type="AlphaFoldDB" id="A0AAX6MCG1"/>
<dbReference type="SUPFAM" id="SSF88697">
    <property type="entry name" value="PUA domain-like"/>
    <property type="match status" value="1"/>
</dbReference>
<comment type="subcellular location">
    <subcellularLocation>
        <location evidence="1">Nucleus</location>
        <location evidence="1">Nucleolus</location>
    </subcellularLocation>
</comment>
<evidence type="ECO:0000256" key="5">
    <source>
        <dbReference type="ARBA" id="ARBA00023242"/>
    </source>
</evidence>
<comment type="function">
    <text evidence="6 7">Required for proper 27S pre-rRNA processing and 60S ribosome subunit assembly.</text>
</comment>
<evidence type="ECO:0000256" key="2">
    <source>
        <dbReference type="ARBA" id="ARBA00009895"/>
    </source>
</evidence>
<evidence type="ECO:0000256" key="7">
    <source>
        <dbReference type="PIRNR" id="PIRNR017190"/>
    </source>
</evidence>
<protein>
    <recommendedName>
        <fullName evidence="7">60S ribosome subunit biogenesis protein NIP7</fullName>
    </recommendedName>
</protein>
<dbReference type="PROSITE" id="PS50890">
    <property type="entry name" value="PUA"/>
    <property type="match status" value="1"/>
</dbReference>
<comment type="similarity">
    <text evidence="2 7">Belongs to the NIP7 family.</text>
</comment>
<dbReference type="InterPro" id="IPR055359">
    <property type="entry name" value="Nip7_N_euk"/>
</dbReference>
<dbReference type="InterPro" id="IPR015947">
    <property type="entry name" value="PUA-like_sf"/>
</dbReference>
<dbReference type="PANTHER" id="PTHR23415">
    <property type="entry name" value="CYCLIN-DEPENDENT KINASES REGULATORY SUBUNIT/60S RIBOSOME SUBUNIT BIOGENESIS PROTEIN NIP7"/>
    <property type="match status" value="1"/>
</dbReference>
<evidence type="ECO:0000313" key="9">
    <source>
        <dbReference type="EMBL" id="KAK6950325.1"/>
    </source>
</evidence>
<feature type="domain" description="PUA" evidence="8">
    <location>
        <begin position="106"/>
        <end position="181"/>
    </location>
</feature>
<keyword evidence="10" id="KW-1185">Reference proteome</keyword>
<dbReference type="CDD" id="cd21146">
    <property type="entry name" value="Nip7_N_euk"/>
    <property type="match status" value="1"/>
</dbReference>
<name>A0AAX6MCG1_9PEZI</name>
<dbReference type="FunFam" id="3.10.450.220:FF:000001">
    <property type="entry name" value="60S ribosome subunit biogenesis protein NIP7 homolog"/>
    <property type="match status" value="1"/>
</dbReference>
<dbReference type="Proteomes" id="UP001369815">
    <property type="component" value="Unassembled WGS sequence"/>
</dbReference>
<keyword evidence="5 7" id="KW-0539">Nucleus</keyword>
<dbReference type="GO" id="GO:0003723">
    <property type="term" value="F:RNA binding"/>
    <property type="evidence" value="ECO:0007669"/>
    <property type="project" value="UniProtKB-KW"/>
</dbReference>
<evidence type="ECO:0000256" key="4">
    <source>
        <dbReference type="ARBA" id="ARBA00022884"/>
    </source>
</evidence>
<gene>
    <name evidence="9" type="primary">NIP7</name>
    <name evidence="9" type="ORF">Daesc_008651</name>
</gene>
<dbReference type="PIRSF" id="PIRSF017190">
    <property type="entry name" value="Rbsml_synth_fac_NIP7"/>
    <property type="match status" value="1"/>
</dbReference>
<organism evidence="9 10">
    <name type="scientific">Daldinia eschscholtzii</name>
    <dbReference type="NCBI Taxonomy" id="292717"/>
    <lineage>
        <taxon>Eukaryota</taxon>
        <taxon>Fungi</taxon>
        <taxon>Dikarya</taxon>
        <taxon>Ascomycota</taxon>
        <taxon>Pezizomycotina</taxon>
        <taxon>Sordariomycetes</taxon>
        <taxon>Xylariomycetidae</taxon>
        <taxon>Xylariales</taxon>
        <taxon>Hypoxylaceae</taxon>
        <taxon>Daldinia</taxon>
    </lineage>
</organism>
<comment type="caution">
    <text evidence="9">The sequence shown here is derived from an EMBL/GenBank/DDBJ whole genome shotgun (WGS) entry which is preliminary data.</text>
</comment>
<dbReference type="SUPFAM" id="SSF88802">
    <property type="entry name" value="Pre-PUA domain"/>
    <property type="match status" value="1"/>
</dbReference>
<dbReference type="EMBL" id="JBANMG010000008">
    <property type="protein sequence ID" value="KAK6950325.1"/>
    <property type="molecule type" value="Genomic_DNA"/>
</dbReference>
<reference evidence="9 10" key="1">
    <citation type="journal article" date="2024" name="Front Chem Biol">
        <title>Unveiling the potential of Daldinia eschscholtzii MFLUCC 19-0629 through bioactivity and bioinformatics studies for enhanced sustainable agriculture production.</title>
        <authorList>
            <person name="Brooks S."/>
            <person name="Weaver J.A."/>
            <person name="Klomchit A."/>
            <person name="Alharthi S.A."/>
            <person name="Onlamun T."/>
            <person name="Nurani R."/>
            <person name="Vong T.K."/>
            <person name="Alberti F."/>
            <person name="Greco C."/>
        </authorList>
    </citation>
    <scope>NUCLEOTIDE SEQUENCE [LARGE SCALE GENOMIC DNA]</scope>
    <source>
        <strain evidence="9">MFLUCC 19-0629</strain>
    </source>
</reference>
<evidence type="ECO:0000313" key="10">
    <source>
        <dbReference type="Proteomes" id="UP001369815"/>
    </source>
</evidence>
<sequence>MRQLTEQETKTLFEKLANYTGSSLKNLIAPLDDSPDADRYVFRLNRDRVYYVLLSVANLATSISRDNLGSLGICLEIFASPGKFSKTGKFRLHITALPILAEHARYKLWIKPNGEMPFLYGGNVVKAHVGRWSDDCPSHQGIVVYNMSDTPLGFGVTARSTAEARRLDPTGIVCFRQADCGEYLRDEDTLFAS</sequence>
<keyword evidence="4 7" id="KW-0694">RNA-binding</keyword>
<comment type="subunit">
    <text evidence="7">Interacts with pre-ribosome complex.</text>
</comment>
<evidence type="ECO:0000256" key="6">
    <source>
        <dbReference type="ARBA" id="ARBA00054591"/>
    </source>
</evidence>
<dbReference type="InterPro" id="IPR036974">
    <property type="entry name" value="PUA_sf"/>
</dbReference>
<dbReference type="SMART" id="SM00359">
    <property type="entry name" value="PUA"/>
    <property type="match status" value="1"/>
</dbReference>
<accession>A0AAX6MCG1</accession>
<dbReference type="FunFam" id="2.30.130.10:FF:000002">
    <property type="entry name" value="60S ribosome subunit biogenesis protein NIP7 homolog"/>
    <property type="match status" value="1"/>
</dbReference>
<dbReference type="InterPro" id="IPR002478">
    <property type="entry name" value="PUA"/>
</dbReference>
<dbReference type="GO" id="GO:0005730">
    <property type="term" value="C:nucleolus"/>
    <property type="evidence" value="ECO:0007669"/>
    <property type="project" value="UniProtKB-SubCell"/>
</dbReference>
<dbReference type="GO" id="GO:1902626">
    <property type="term" value="P:assembly of large subunit precursor of preribosome"/>
    <property type="evidence" value="ECO:0007669"/>
    <property type="project" value="UniProtKB-ARBA"/>
</dbReference>
<proteinExistence type="inferred from homology"/>
<dbReference type="Gene3D" id="3.10.450.220">
    <property type="match status" value="1"/>
</dbReference>
<dbReference type="Pfam" id="PF17833">
    <property type="entry name" value="pre-PUA_NIP7"/>
    <property type="match status" value="1"/>
</dbReference>
<dbReference type="Pfam" id="PF03657">
    <property type="entry name" value="UPF0113"/>
    <property type="match status" value="1"/>
</dbReference>
<dbReference type="CDD" id="cd21151">
    <property type="entry name" value="PUA_Nip7-like"/>
    <property type="match status" value="1"/>
</dbReference>
<evidence type="ECO:0000256" key="1">
    <source>
        <dbReference type="ARBA" id="ARBA00004604"/>
    </source>
</evidence>
<evidence type="ECO:0000259" key="8">
    <source>
        <dbReference type="SMART" id="SM00359"/>
    </source>
</evidence>